<comment type="similarity">
    <text evidence="1">Belongs to the glycosyltransferase 2 family.</text>
</comment>
<dbReference type="CDD" id="cd06423">
    <property type="entry name" value="CESA_like"/>
    <property type="match status" value="1"/>
</dbReference>
<dbReference type="InterPro" id="IPR029044">
    <property type="entry name" value="Nucleotide-diphossugar_trans"/>
</dbReference>
<dbReference type="SUPFAM" id="SSF53448">
    <property type="entry name" value="Nucleotide-diphospho-sugar transferases"/>
    <property type="match status" value="1"/>
</dbReference>
<evidence type="ECO:0000256" key="2">
    <source>
        <dbReference type="ARBA" id="ARBA00022676"/>
    </source>
</evidence>
<keyword evidence="3 6" id="KW-0808">Transferase</keyword>
<dbReference type="Proteomes" id="UP000632222">
    <property type="component" value="Unassembled WGS sequence"/>
</dbReference>
<evidence type="ECO:0000259" key="5">
    <source>
        <dbReference type="Pfam" id="PF00535"/>
    </source>
</evidence>
<keyword evidence="4" id="KW-1133">Transmembrane helix</keyword>
<dbReference type="EMBL" id="BMOD01000003">
    <property type="protein sequence ID" value="GGJ27460.1"/>
    <property type="molecule type" value="Genomic_DNA"/>
</dbReference>
<dbReference type="PANTHER" id="PTHR43630">
    <property type="entry name" value="POLY-BETA-1,6-N-ACETYL-D-GLUCOSAMINE SYNTHASE"/>
    <property type="match status" value="1"/>
</dbReference>
<sequence length="469" mass="54115">MENNTQAVILHAIEVLIICYFAFLNSVYAISVMVASRVMVATALRGERVLMKSYLEKGYYRPISLLVPAFNEENTIAASVHSFLGLQYPEFEVIVINDGSEDQTLQKLMDEFMLEETSEFPSRVLESKPIRGLYRSIKHPNLLVIDKENGGKADALNAGIVHSTKPLFCSVDADSILEARALIRVSRQFLEDDTLVAVGGTVRVLNGATIKEDAIKEAHSPRTWLERIQVVEYTRAFLAGRSTFSAMQVLLIISGAFGLFHRGAVIEVGGYRTDTVGEDMELVVRMHRQKREQKKPYRVRYTMDPICWTQVPSDMGMLRKQRNRWQRGLLETLWTHRAMFLNPRYGRIGMFSMPYYLFFEAFAPLLEIFGYLFTLYLYLTHQLNTDFAIMFLVMALLYGILVSMASIGIEGFMIKRYTRFWDRLKIMLATVFEQLGYRQILAFERVIAFVVLYRKRGQWDTQRREQISR</sequence>
<proteinExistence type="inferred from homology"/>
<evidence type="ECO:0000313" key="7">
    <source>
        <dbReference type="Proteomes" id="UP000632222"/>
    </source>
</evidence>
<feature type="transmembrane region" description="Helical" evidence="4">
    <location>
        <begin position="12"/>
        <end position="35"/>
    </location>
</feature>
<evidence type="ECO:0000313" key="6">
    <source>
        <dbReference type="EMBL" id="GGJ27460.1"/>
    </source>
</evidence>
<feature type="domain" description="Glycosyltransferase 2-like" evidence="5">
    <location>
        <begin position="64"/>
        <end position="233"/>
    </location>
</feature>
<name>A0ABQ2CWE2_9DEIO</name>
<dbReference type="InterPro" id="IPR001173">
    <property type="entry name" value="Glyco_trans_2-like"/>
</dbReference>
<accession>A0ABQ2CWE2</accession>
<keyword evidence="7" id="KW-1185">Reference proteome</keyword>
<dbReference type="GO" id="GO:0016740">
    <property type="term" value="F:transferase activity"/>
    <property type="evidence" value="ECO:0007669"/>
    <property type="project" value="UniProtKB-KW"/>
</dbReference>
<dbReference type="Pfam" id="PF00535">
    <property type="entry name" value="Glycos_transf_2"/>
    <property type="match status" value="1"/>
</dbReference>
<feature type="transmembrane region" description="Helical" evidence="4">
    <location>
        <begin position="391"/>
        <end position="414"/>
    </location>
</feature>
<keyword evidence="2" id="KW-0328">Glycosyltransferase</keyword>
<evidence type="ECO:0000256" key="3">
    <source>
        <dbReference type="ARBA" id="ARBA00022679"/>
    </source>
</evidence>
<comment type="caution">
    <text evidence="6">The sequence shown here is derived from an EMBL/GenBank/DDBJ whole genome shotgun (WGS) entry which is preliminary data.</text>
</comment>
<keyword evidence="4" id="KW-0812">Transmembrane</keyword>
<gene>
    <name evidence="6" type="ORF">GCM10008938_11990</name>
</gene>
<protein>
    <submittedName>
        <fullName evidence="6">Glycosyl transferase</fullName>
    </submittedName>
</protein>
<feature type="transmembrane region" description="Helical" evidence="4">
    <location>
        <begin position="355"/>
        <end position="379"/>
    </location>
</feature>
<evidence type="ECO:0000256" key="4">
    <source>
        <dbReference type="SAM" id="Phobius"/>
    </source>
</evidence>
<dbReference type="PANTHER" id="PTHR43630:SF1">
    <property type="entry name" value="POLY-BETA-1,6-N-ACETYL-D-GLUCOSAMINE SYNTHASE"/>
    <property type="match status" value="1"/>
</dbReference>
<evidence type="ECO:0000256" key="1">
    <source>
        <dbReference type="ARBA" id="ARBA00006739"/>
    </source>
</evidence>
<organism evidence="6 7">
    <name type="scientific">Deinococcus roseus</name>
    <dbReference type="NCBI Taxonomy" id="392414"/>
    <lineage>
        <taxon>Bacteria</taxon>
        <taxon>Thermotogati</taxon>
        <taxon>Deinococcota</taxon>
        <taxon>Deinococci</taxon>
        <taxon>Deinococcales</taxon>
        <taxon>Deinococcaceae</taxon>
        <taxon>Deinococcus</taxon>
    </lineage>
</organism>
<dbReference type="Gene3D" id="3.90.550.10">
    <property type="entry name" value="Spore Coat Polysaccharide Biosynthesis Protein SpsA, Chain A"/>
    <property type="match status" value="1"/>
</dbReference>
<keyword evidence="4" id="KW-0472">Membrane</keyword>
<dbReference type="RefSeq" id="WP_189001371.1">
    <property type="nucleotide sequence ID" value="NZ_BMOD01000003.1"/>
</dbReference>
<reference evidence="7" key="1">
    <citation type="journal article" date="2019" name="Int. J. Syst. Evol. Microbiol.">
        <title>The Global Catalogue of Microorganisms (GCM) 10K type strain sequencing project: providing services to taxonomists for standard genome sequencing and annotation.</title>
        <authorList>
            <consortium name="The Broad Institute Genomics Platform"/>
            <consortium name="The Broad Institute Genome Sequencing Center for Infectious Disease"/>
            <person name="Wu L."/>
            <person name="Ma J."/>
        </authorList>
    </citation>
    <scope>NUCLEOTIDE SEQUENCE [LARGE SCALE GENOMIC DNA]</scope>
    <source>
        <strain evidence="7">JCM 14370</strain>
    </source>
</reference>